<dbReference type="GO" id="GO:0006428">
    <property type="term" value="P:isoleucyl-tRNA aminoacylation"/>
    <property type="evidence" value="ECO:0007669"/>
    <property type="project" value="TreeGrafter"/>
</dbReference>
<keyword evidence="1" id="KW-0436">Ligase</keyword>
<dbReference type="InterPro" id="IPR023586">
    <property type="entry name" value="Ile-tRNA-ligase_type2"/>
</dbReference>
<dbReference type="InterPro" id="IPR002300">
    <property type="entry name" value="aa-tRNA-synth_Ia"/>
</dbReference>
<dbReference type="EMBL" id="UINC01105902">
    <property type="protein sequence ID" value="SVC70191.1"/>
    <property type="molecule type" value="Genomic_DNA"/>
</dbReference>
<protein>
    <recommendedName>
        <fullName evidence="6">Aminoacyl-tRNA synthetase class Ia domain-containing protein</fullName>
    </recommendedName>
</protein>
<evidence type="ECO:0000259" key="6">
    <source>
        <dbReference type="Pfam" id="PF00133"/>
    </source>
</evidence>
<dbReference type="GO" id="GO:0004822">
    <property type="term" value="F:isoleucine-tRNA ligase activity"/>
    <property type="evidence" value="ECO:0007669"/>
    <property type="project" value="InterPro"/>
</dbReference>
<evidence type="ECO:0000256" key="3">
    <source>
        <dbReference type="ARBA" id="ARBA00022840"/>
    </source>
</evidence>
<keyword evidence="3" id="KW-0067">ATP-binding</keyword>
<keyword evidence="5" id="KW-0030">Aminoacyl-tRNA synthetase</keyword>
<evidence type="ECO:0000256" key="4">
    <source>
        <dbReference type="ARBA" id="ARBA00022917"/>
    </source>
</evidence>
<dbReference type="Pfam" id="PF00133">
    <property type="entry name" value="tRNA-synt_1"/>
    <property type="match status" value="1"/>
</dbReference>
<evidence type="ECO:0000256" key="1">
    <source>
        <dbReference type="ARBA" id="ARBA00022598"/>
    </source>
</evidence>
<feature type="non-terminal residue" evidence="7">
    <location>
        <position position="66"/>
    </location>
</feature>
<evidence type="ECO:0000256" key="5">
    <source>
        <dbReference type="ARBA" id="ARBA00023146"/>
    </source>
</evidence>
<proteinExistence type="predicted"/>
<feature type="domain" description="Aminoacyl-tRNA synthetase class Ia" evidence="6">
    <location>
        <begin position="19"/>
        <end position="66"/>
    </location>
</feature>
<dbReference type="AlphaFoldDB" id="A0A382PE82"/>
<organism evidence="7">
    <name type="scientific">marine metagenome</name>
    <dbReference type="NCBI Taxonomy" id="408172"/>
    <lineage>
        <taxon>unclassified sequences</taxon>
        <taxon>metagenomes</taxon>
        <taxon>ecological metagenomes</taxon>
    </lineage>
</organism>
<dbReference type="GO" id="GO:0005524">
    <property type="term" value="F:ATP binding"/>
    <property type="evidence" value="ECO:0007669"/>
    <property type="project" value="UniProtKB-KW"/>
</dbReference>
<keyword evidence="4" id="KW-0648">Protein biosynthesis</keyword>
<reference evidence="7" key="1">
    <citation type="submission" date="2018-05" db="EMBL/GenBank/DDBJ databases">
        <authorList>
            <person name="Lanie J.A."/>
            <person name="Ng W.-L."/>
            <person name="Kazmierczak K.M."/>
            <person name="Andrzejewski T.M."/>
            <person name="Davidsen T.M."/>
            <person name="Wayne K.J."/>
            <person name="Tettelin H."/>
            <person name="Glass J.I."/>
            <person name="Rusch D."/>
            <person name="Podicherti R."/>
            <person name="Tsui H.-C.T."/>
            <person name="Winkler M.E."/>
        </authorList>
    </citation>
    <scope>NUCLEOTIDE SEQUENCE</scope>
</reference>
<dbReference type="PANTHER" id="PTHR42780">
    <property type="entry name" value="SOLEUCYL-TRNA SYNTHETASE"/>
    <property type="match status" value="1"/>
</dbReference>
<dbReference type="PANTHER" id="PTHR42780:SF1">
    <property type="entry name" value="ISOLEUCINE--TRNA LIGASE, CYTOPLASMIC"/>
    <property type="match status" value="1"/>
</dbReference>
<dbReference type="Gene3D" id="3.40.50.620">
    <property type="entry name" value="HUPs"/>
    <property type="match status" value="1"/>
</dbReference>
<name>A0A382PE82_9ZZZZ</name>
<dbReference type="SUPFAM" id="SSF52374">
    <property type="entry name" value="Nucleotidylyl transferase"/>
    <property type="match status" value="1"/>
</dbReference>
<gene>
    <name evidence="7" type="ORF">METZ01_LOCUS323045</name>
</gene>
<evidence type="ECO:0000256" key="2">
    <source>
        <dbReference type="ARBA" id="ARBA00022741"/>
    </source>
</evidence>
<keyword evidence="2" id="KW-0547">Nucleotide-binding</keyword>
<evidence type="ECO:0000313" key="7">
    <source>
        <dbReference type="EMBL" id="SVC70191.1"/>
    </source>
</evidence>
<sequence length="66" mass="7733">MIQFKEYKKLNLPEIQQNTLEHWEKNNVFKKSIEARPQNSIFIFYEGPPSANGIPGIHHVIARTIK</sequence>
<accession>A0A382PE82</accession>
<dbReference type="InterPro" id="IPR014729">
    <property type="entry name" value="Rossmann-like_a/b/a_fold"/>
</dbReference>